<gene>
    <name evidence="2" type="primary">AMV265</name>
</gene>
<feature type="transmembrane region" description="Helical" evidence="1">
    <location>
        <begin position="256"/>
        <end position="280"/>
    </location>
</feature>
<sequence>MDSIDKINIDIYIKNDTIILYGLMIGYFLRICKPICDINNKLLDTHFEYFTLDAIDKYQILNINNTLIFNNKKLTFNNELKTYIYDNDPVFTSSCQKTTNSRLLYMKRIKIYYEKNNYLSSDDYNIDDMKCEYDKYICDIKKHKLFYTYIIWSEIDKKDLIKTINADVDLVNNGKYYNINIKTENISITIPKEYIKINNKFSYDQYIIKIKKIYKQNKKINVDNIYKIISNISDNNNVIPHNNTNNNNNNNNTLYILYYICIIIIILLLLYISLIIIIYIKNVKKKKIKNNYYKDNIYVELDEL</sequence>
<accession>Q9EME1</accession>
<protein>
    <submittedName>
        <fullName evidence="2">AMV265</fullName>
    </submittedName>
</protein>
<organismHost>
    <name type="scientific">Amsacta</name>
    <dbReference type="NCBI Taxonomy" id="340055"/>
</organismHost>
<keyword evidence="3" id="KW-1185">Reference proteome</keyword>
<evidence type="ECO:0000256" key="1">
    <source>
        <dbReference type="SAM" id="Phobius"/>
    </source>
</evidence>
<keyword evidence="1" id="KW-1133">Transmembrane helix</keyword>
<organism evidence="2 3">
    <name type="scientific">Amsacta moorei entomopoxvirus</name>
    <name type="common">AmEPV</name>
    <dbReference type="NCBI Taxonomy" id="28321"/>
    <lineage>
        <taxon>Viruses</taxon>
        <taxon>Varidnaviria</taxon>
        <taxon>Bamfordvirae</taxon>
        <taxon>Nucleocytoviricota</taxon>
        <taxon>Pokkesviricetes</taxon>
        <taxon>Chitovirales</taxon>
        <taxon>Poxviridae</taxon>
        <taxon>Entomopoxvirinae</taxon>
        <taxon>Betaentomopoxvirus</taxon>
    </lineage>
</organism>
<dbReference type="EMBL" id="AF250284">
    <property type="protein sequence ID" value="AAG02971.1"/>
    <property type="molecule type" value="Genomic_DNA"/>
</dbReference>
<keyword evidence="1" id="KW-0472">Membrane</keyword>
<dbReference type="RefSeq" id="NP_065047.1">
    <property type="nucleotide sequence ID" value="NC_002520.1"/>
</dbReference>
<evidence type="ECO:0000313" key="3">
    <source>
        <dbReference type="Proteomes" id="UP000000872"/>
    </source>
</evidence>
<dbReference type="KEGG" id="vg:1494855"/>
<reference evidence="2 3" key="1">
    <citation type="journal article" date="2000" name="Virology">
        <title>Complete genomic sequence of the Amsacta moorei entomopoxvirus: analysis and comparison with other poxviruses.</title>
        <authorList>
            <person name="Bawden A.L."/>
            <person name="Glassberg K.J."/>
            <person name="Diggans J."/>
            <person name="Shaw R."/>
            <person name="Farmerie W."/>
            <person name="Moyer R.W."/>
        </authorList>
    </citation>
    <scope>NUCLEOTIDE SEQUENCE [LARGE SCALE GENOMIC DNA]</scope>
</reference>
<dbReference type="GeneID" id="1494855"/>
<evidence type="ECO:0000313" key="2">
    <source>
        <dbReference type="EMBL" id="AAG02971.1"/>
    </source>
</evidence>
<proteinExistence type="predicted"/>
<dbReference type="Proteomes" id="UP000000872">
    <property type="component" value="Segment"/>
</dbReference>
<name>Q9EME1_AMEPV</name>
<keyword evidence="1" id="KW-0812">Transmembrane</keyword>